<dbReference type="Pfam" id="PF01547">
    <property type="entry name" value="SBP_bac_1"/>
    <property type="match status" value="1"/>
</dbReference>
<dbReference type="InterPro" id="IPR006059">
    <property type="entry name" value="SBP"/>
</dbReference>
<dbReference type="InterPro" id="IPR050490">
    <property type="entry name" value="Bact_solute-bd_prot1"/>
</dbReference>
<keyword evidence="7" id="KW-1185">Reference proteome</keyword>
<dbReference type="PANTHER" id="PTHR43649:SF31">
    <property type="entry name" value="SN-GLYCEROL-3-PHOSPHATE-BINDING PERIPLASMIC PROTEIN UGPB"/>
    <property type="match status" value="1"/>
</dbReference>
<dbReference type="Proteomes" id="UP000614047">
    <property type="component" value="Unassembled WGS sequence"/>
</dbReference>
<organism evidence="6 7">
    <name type="scientific">Actinomadura viridis</name>
    <dbReference type="NCBI Taxonomy" id="58110"/>
    <lineage>
        <taxon>Bacteria</taxon>
        <taxon>Bacillati</taxon>
        <taxon>Actinomycetota</taxon>
        <taxon>Actinomycetes</taxon>
        <taxon>Streptosporangiales</taxon>
        <taxon>Thermomonosporaceae</taxon>
        <taxon>Actinomadura</taxon>
    </lineage>
</organism>
<keyword evidence="3" id="KW-0813">Transport</keyword>
<comment type="caution">
    <text evidence="6">The sequence shown here is derived from an EMBL/GenBank/DDBJ whole genome shotgun (WGS) entry which is preliminary data.</text>
</comment>
<protein>
    <submittedName>
        <fullName evidence="6">ABC-type glycerol-3-phosphate transport system substrate-binding protein</fullName>
    </submittedName>
</protein>
<evidence type="ECO:0000256" key="3">
    <source>
        <dbReference type="ARBA" id="ARBA00022448"/>
    </source>
</evidence>
<keyword evidence="4 5" id="KW-0732">Signal</keyword>
<dbReference type="SUPFAM" id="SSF53850">
    <property type="entry name" value="Periplasmic binding protein-like II"/>
    <property type="match status" value="1"/>
</dbReference>
<gene>
    <name evidence="6" type="ORF">IW256_005795</name>
</gene>
<dbReference type="AlphaFoldDB" id="A0A931GLM5"/>
<dbReference type="PANTHER" id="PTHR43649">
    <property type="entry name" value="ARABINOSE-BINDING PROTEIN-RELATED"/>
    <property type="match status" value="1"/>
</dbReference>
<dbReference type="PROSITE" id="PS51257">
    <property type="entry name" value="PROKAR_LIPOPROTEIN"/>
    <property type="match status" value="1"/>
</dbReference>
<dbReference type="RefSeq" id="WP_197013962.1">
    <property type="nucleotide sequence ID" value="NZ_BAABES010000002.1"/>
</dbReference>
<comment type="similarity">
    <text evidence="2">Belongs to the bacterial solute-binding protein 1 family.</text>
</comment>
<accession>A0A931GLM5</accession>
<reference evidence="6" key="1">
    <citation type="submission" date="2020-11" db="EMBL/GenBank/DDBJ databases">
        <title>Sequencing the genomes of 1000 actinobacteria strains.</title>
        <authorList>
            <person name="Klenk H.-P."/>
        </authorList>
    </citation>
    <scope>NUCLEOTIDE SEQUENCE</scope>
    <source>
        <strain evidence="6">DSM 43175</strain>
    </source>
</reference>
<dbReference type="GO" id="GO:0030313">
    <property type="term" value="C:cell envelope"/>
    <property type="evidence" value="ECO:0007669"/>
    <property type="project" value="UniProtKB-SubCell"/>
</dbReference>
<comment type="subcellular location">
    <subcellularLocation>
        <location evidence="1">Cell envelope</location>
    </subcellularLocation>
</comment>
<feature type="chain" id="PRO_5038341486" evidence="5">
    <location>
        <begin position="23"/>
        <end position="442"/>
    </location>
</feature>
<evidence type="ECO:0000313" key="7">
    <source>
        <dbReference type="Proteomes" id="UP000614047"/>
    </source>
</evidence>
<dbReference type="EMBL" id="JADOUA010000001">
    <property type="protein sequence ID" value="MBG6091682.1"/>
    <property type="molecule type" value="Genomic_DNA"/>
</dbReference>
<feature type="signal peptide" evidence="5">
    <location>
        <begin position="1"/>
        <end position="22"/>
    </location>
</feature>
<evidence type="ECO:0000256" key="5">
    <source>
        <dbReference type="SAM" id="SignalP"/>
    </source>
</evidence>
<dbReference type="Gene3D" id="3.40.190.10">
    <property type="entry name" value="Periplasmic binding protein-like II"/>
    <property type="match status" value="1"/>
</dbReference>
<sequence length="442" mass="46618">MRITKTVAAATTAVLMAGVLGACGTSKGGSTNAAGEIEITCATCQKSATDPFLQFNFEAAQRFNEANKGKYHVKTLQNANAGSGDARLQYYQRLALANDLPDVFQLNSAEIKSLSGTGKLHDFAPDLKADAKWAASFQPRAFDALSGRDGQRWAIPQQQDPIGIFYNRKLLKSVGYDSFPTTWDDFEAMAAKLKGAGATPIALDGDWATLLMWSNLIGTQPAGSAFLTSEIATSKDWSTNQAAVKATERLRGWQAKGFVNADSFSGDFQNAASKYLAGKAAAVPNGPWFVKTNLKSANASPGLYDVTDAAPSPGWDSGQGLIVVSGAGWVSGTSDQTKLEAVGAFVRFMSSTDEVVKQAKATGSNPPVKVPAATVDAAGLEPLSSRLVTQIPRVAQTFPHARVHGPGGIDAAWKNLWPAYVKGEIDTKAFLSRLAAESAAGS</sequence>
<evidence type="ECO:0000256" key="4">
    <source>
        <dbReference type="ARBA" id="ARBA00022729"/>
    </source>
</evidence>
<evidence type="ECO:0000313" key="6">
    <source>
        <dbReference type="EMBL" id="MBG6091682.1"/>
    </source>
</evidence>
<evidence type="ECO:0000256" key="1">
    <source>
        <dbReference type="ARBA" id="ARBA00004196"/>
    </source>
</evidence>
<name>A0A931GLM5_9ACTN</name>
<proteinExistence type="inferred from homology"/>
<evidence type="ECO:0000256" key="2">
    <source>
        <dbReference type="ARBA" id="ARBA00008520"/>
    </source>
</evidence>